<sequence length="534" mass="57581">MGDSLDALTLEVVASFGGRATPIKDGQSHVVLASAWHELPGLEVTRLFEMTEQVGVTLGAVNLATYQRAAIAFNHDPAFVDLVRIDVQREAERAASKIGPPKIANATLFPYQEQGSGFLRTLARMGVGSLLADEMGLGKTLQAITLIADCQGDGTSLVVCPSSLTTNWFRELTRFAPQLKVLVHAGPLRAGVSGTLENFDVVVASYDVVANDSIFMVDVHWNLVIVDEAQAIKNPESRRARILKSLPKRVGIAITGTPVENGLSDIWSIVEFVVPELAKQHQEAVVGRDRDLQEAVITGRAVAPVMLRRRVVDVGSQLPPKVEEHVALDMSEAERAMYESISSVGGGLAAIQARRQFCAVGDESRAPELVDASSKMEYILSTVRGLAEQGKKILIFTSFTRTVDRLVERIAGLPHVQLCAPVDGRTGPVERQAVIDHFESVVGSAVLVMNPRAAGVGLNITAANYVYHFNPEWNPAATDQATARAHRTGQRQTVFVTHLLYADSVEEGALEVSSEKREVAGAVEDAAAEATKEN</sequence>
<evidence type="ECO:0000313" key="4">
    <source>
        <dbReference type="EMBL" id="MBM6400281.1"/>
    </source>
</evidence>
<dbReference type="PROSITE" id="PS51192">
    <property type="entry name" value="HELICASE_ATP_BIND_1"/>
    <property type="match status" value="1"/>
</dbReference>
<protein>
    <submittedName>
        <fullName evidence="4">DEAD/DEAH box helicase</fullName>
    </submittedName>
</protein>
<dbReference type="RefSeq" id="WP_204130759.1">
    <property type="nucleotide sequence ID" value="NZ_JAFDVD010000008.1"/>
</dbReference>
<keyword evidence="1" id="KW-0378">Hydrolase</keyword>
<comment type="caution">
    <text evidence="4">The sequence shown here is derived from an EMBL/GenBank/DDBJ whole genome shotgun (WGS) entry which is preliminary data.</text>
</comment>
<evidence type="ECO:0000259" key="3">
    <source>
        <dbReference type="PROSITE" id="PS51194"/>
    </source>
</evidence>
<dbReference type="InterPro" id="IPR000330">
    <property type="entry name" value="SNF2_N"/>
</dbReference>
<dbReference type="Proteomes" id="UP001430172">
    <property type="component" value="Unassembled WGS sequence"/>
</dbReference>
<feature type="domain" description="Helicase C-terminal" evidence="3">
    <location>
        <begin position="375"/>
        <end position="534"/>
    </location>
</feature>
<keyword evidence="4" id="KW-0347">Helicase</keyword>
<dbReference type="Gene3D" id="3.40.50.300">
    <property type="entry name" value="P-loop containing nucleotide triphosphate hydrolases"/>
    <property type="match status" value="1"/>
</dbReference>
<dbReference type="GO" id="GO:0004386">
    <property type="term" value="F:helicase activity"/>
    <property type="evidence" value="ECO:0007669"/>
    <property type="project" value="UniProtKB-KW"/>
</dbReference>
<dbReference type="InterPro" id="IPR027417">
    <property type="entry name" value="P-loop_NTPase"/>
</dbReference>
<keyword evidence="5" id="KW-1185">Reference proteome</keyword>
<dbReference type="SUPFAM" id="SSF52540">
    <property type="entry name" value="P-loop containing nucleoside triphosphate hydrolases"/>
    <property type="match status" value="2"/>
</dbReference>
<name>A0ABS2CK71_9MICO</name>
<dbReference type="CDD" id="cd18793">
    <property type="entry name" value="SF2_C_SNF"/>
    <property type="match status" value="1"/>
</dbReference>
<reference evidence="4" key="1">
    <citation type="submission" date="2021-02" db="EMBL/GenBank/DDBJ databases">
        <title>Phycicoccus sp. MQZ13P-5T, whole genome shotgun sequence.</title>
        <authorList>
            <person name="Tuo L."/>
        </authorList>
    </citation>
    <scope>NUCLEOTIDE SEQUENCE</scope>
    <source>
        <strain evidence="4">MQZ13P-5</strain>
    </source>
</reference>
<dbReference type="Gene3D" id="3.40.50.10810">
    <property type="entry name" value="Tandem AAA-ATPase domain"/>
    <property type="match status" value="1"/>
</dbReference>
<dbReference type="PANTHER" id="PTHR10799">
    <property type="entry name" value="SNF2/RAD54 HELICASE FAMILY"/>
    <property type="match status" value="1"/>
</dbReference>
<evidence type="ECO:0000256" key="1">
    <source>
        <dbReference type="ARBA" id="ARBA00022801"/>
    </source>
</evidence>
<dbReference type="InterPro" id="IPR014001">
    <property type="entry name" value="Helicase_ATP-bd"/>
</dbReference>
<dbReference type="Pfam" id="PF00176">
    <property type="entry name" value="SNF2-rel_dom"/>
    <property type="match status" value="1"/>
</dbReference>
<keyword evidence="4" id="KW-0547">Nucleotide-binding</keyword>
<dbReference type="SMART" id="SM00490">
    <property type="entry name" value="HELICc"/>
    <property type="match status" value="1"/>
</dbReference>
<keyword evidence="4" id="KW-0067">ATP-binding</keyword>
<dbReference type="InterPro" id="IPR001650">
    <property type="entry name" value="Helicase_C-like"/>
</dbReference>
<gene>
    <name evidence="4" type="ORF">JQN70_07790</name>
</gene>
<feature type="domain" description="Helicase ATP-binding" evidence="2">
    <location>
        <begin position="120"/>
        <end position="276"/>
    </location>
</feature>
<dbReference type="InterPro" id="IPR049730">
    <property type="entry name" value="SNF2/RAD54-like_C"/>
</dbReference>
<evidence type="ECO:0000313" key="5">
    <source>
        <dbReference type="Proteomes" id="UP001430172"/>
    </source>
</evidence>
<dbReference type="EMBL" id="JAFDVD010000008">
    <property type="protein sequence ID" value="MBM6400281.1"/>
    <property type="molecule type" value="Genomic_DNA"/>
</dbReference>
<evidence type="ECO:0000259" key="2">
    <source>
        <dbReference type="PROSITE" id="PS51192"/>
    </source>
</evidence>
<accession>A0ABS2CK71</accession>
<organism evidence="4 5">
    <name type="scientific">Phycicoccus sonneratiae</name>
    <dbReference type="NCBI Taxonomy" id="2807628"/>
    <lineage>
        <taxon>Bacteria</taxon>
        <taxon>Bacillati</taxon>
        <taxon>Actinomycetota</taxon>
        <taxon>Actinomycetes</taxon>
        <taxon>Micrococcales</taxon>
        <taxon>Intrasporangiaceae</taxon>
        <taxon>Phycicoccus</taxon>
    </lineage>
</organism>
<dbReference type="Pfam" id="PF00271">
    <property type="entry name" value="Helicase_C"/>
    <property type="match status" value="1"/>
</dbReference>
<proteinExistence type="predicted"/>
<dbReference type="PROSITE" id="PS51194">
    <property type="entry name" value="HELICASE_CTER"/>
    <property type="match status" value="1"/>
</dbReference>
<dbReference type="SMART" id="SM00487">
    <property type="entry name" value="DEXDc"/>
    <property type="match status" value="1"/>
</dbReference>
<dbReference type="InterPro" id="IPR038718">
    <property type="entry name" value="SNF2-like_sf"/>
</dbReference>